<evidence type="ECO:0000259" key="2">
    <source>
        <dbReference type="Pfam" id="PF01575"/>
    </source>
</evidence>
<dbReference type="Gene3D" id="3.10.129.10">
    <property type="entry name" value="Hotdog Thioesterase"/>
    <property type="match status" value="1"/>
</dbReference>
<dbReference type="Proteomes" id="UP000636264">
    <property type="component" value="Unassembled WGS sequence"/>
</dbReference>
<dbReference type="EMBL" id="BMIF01000007">
    <property type="protein sequence ID" value="GGA70770.1"/>
    <property type="molecule type" value="Genomic_DNA"/>
</dbReference>
<dbReference type="InterPro" id="IPR029069">
    <property type="entry name" value="HotDog_dom_sf"/>
</dbReference>
<comment type="caution">
    <text evidence="3">The sequence shown here is derived from an EMBL/GenBank/DDBJ whole genome shotgun (WGS) entry which is preliminary data.</text>
</comment>
<feature type="domain" description="MaoC-like" evidence="2">
    <location>
        <begin position="22"/>
        <end position="113"/>
    </location>
</feature>
<name>A0A916RX96_9HYPH</name>
<gene>
    <name evidence="3" type="ORF">GCM10011385_25730</name>
</gene>
<reference evidence="3" key="2">
    <citation type="submission" date="2020-09" db="EMBL/GenBank/DDBJ databases">
        <authorList>
            <person name="Sun Q."/>
            <person name="Zhou Y."/>
        </authorList>
    </citation>
    <scope>NUCLEOTIDE SEQUENCE</scope>
    <source>
        <strain evidence="3">CGMCC 1.15320</strain>
    </source>
</reference>
<protein>
    <submittedName>
        <fullName evidence="3">MaoC family dehydratase</fullName>
    </submittedName>
</protein>
<dbReference type="InterPro" id="IPR002539">
    <property type="entry name" value="MaoC-like_dom"/>
</dbReference>
<keyword evidence="4" id="KW-1185">Reference proteome</keyword>
<sequence length="163" mass="18169">MSRELDSYLRIGERVNLGSHLFTAEEIIDYASEFDPQEFHVDPAKAADSLFGGLCASGWHTCAMWMRHNTAERDGGGAPRWEGEGAEPEKGPSPGFRNLRWMKPVFAGDTITFYRTSISYRPLASRPGWIVLLAKGEAFNGDGQQVMEMENSVLYKYSPTNSA</sequence>
<dbReference type="RefSeq" id="WP_188721465.1">
    <property type="nucleotide sequence ID" value="NZ_BMIF01000007.1"/>
</dbReference>
<proteinExistence type="predicted"/>
<organism evidence="3 4">
    <name type="scientific">Nitratireductor aestuarii</name>
    <dbReference type="NCBI Taxonomy" id="1735103"/>
    <lineage>
        <taxon>Bacteria</taxon>
        <taxon>Pseudomonadati</taxon>
        <taxon>Pseudomonadota</taxon>
        <taxon>Alphaproteobacteria</taxon>
        <taxon>Hyphomicrobiales</taxon>
        <taxon>Phyllobacteriaceae</taxon>
        <taxon>Nitratireductor</taxon>
    </lineage>
</organism>
<feature type="compositionally biased region" description="Basic and acidic residues" evidence="1">
    <location>
        <begin position="73"/>
        <end position="90"/>
    </location>
</feature>
<accession>A0A916RX96</accession>
<dbReference type="Pfam" id="PF01575">
    <property type="entry name" value="MaoC_dehydratas"/>
    <property type="match status" value="1"/>
</dbReference>
<evidence type="ECO:0000256" key="1">
    <source>
        <dbReference type="SAM" id="MobiDB-lite"/>
    </source>
</evidence>
<evidence type="ECO:0000313" key="3">
    <source>
        <dbReference type="EMBL" id="GGA70770.1"/>
    </source>
</evidence>
<feature type="region of interest" description="Disordered" evidence="1">
    <location>
        <begin position="73"/>
        <end position="96"/>
    </location>
</feature>
<dbReference type="SUPFAM" id="SSF54637">
    <property type="entry name" value="Thioesterase/thiol ester dehydrase-isomerase"/>
    <property type="match status" value="1"/>
</dbReference>
<evidence type="ECO:0000313" key="4">
    <source>
        <dbReference type="Proteomes" id="UP000636264"/>
    </source>
</evidence>
<reference evidence="3" key="1">
    <citation type="journal article" date="2014" name="Int. J. Syst. Evol. Microbiol.">
        <title>Complete genome sequence of Corynebacterium casei LMG S-19264T (=DSM 44701T), isolated from a smear-ripened cheese.</title>
        <authorList>
            <consortium name="US DOE Joint Genome Institute (JGI-PGF)"/>
            <person name="Walter F."/>
            <person name="Albersmeier A."/>
            <person name="Kalinowski J."/>
            <person name="Ruckert C."/>
        </authorList>
    </citation>
    <scope>NUCLEOTIDE SEQUENCE</scope>
    <source>
        <strain evidence="3">CGMCC 1.15320</strain>
    </source>
</reference>
<dbReference type="AlphaFoldDB" id="A0A916RX96"/>
<dbReference type="CDD" id="cd03454">
    <property type="entry name" value="YdeM"/>
    <property type="match status" value="1"/>
</dbReference>